<dbReference type="AlphaFoldDB" id="A0A8C2D4J2"/>
<feature type="chain" id="PRO_5034107868" evidence="2">
    <location>
        <begin position="23"/>
        <end position="201"/>
    </location>
</feature>
<evidence type="ECO:0000313" key="3">
    <source>
        <dbReference type="Ensembl" id="ENSCCRP00020021444.1"/>
    </source>
</evidence>
<evidence type="ECO:0000313" key="4">
    <source>
        <dbReference type="Proteomes" id="UP000694701"/>
    </source>
</evidence>
<dbReference type="PANTHER" id="PTHR21463:SF0">
    <property type="entry name" value="ANGIOPOIETIN-LIKE PROTEIN 8"/>
    <property type="match status" value="1"/>
</dbReference>
<evidence type="ECO:0000256" key="1">
    <source>
        <dbReference type="SAM" id="Coils"/>
    </source>
</evidence>
<accession>A0A8C2D4J2</accession>
<feature type="coiled-coil region" evidence="1">
    <location>
        <begin position="100"/>
        <end position="155"/>
    </location>
</feature>
<dbReference type="GO" id="GO:0070328">
    <property type="term" value="P:triglyceride homeostasis"/>
    <property type="evidence" value="ECO:0007669"/>
    <property type="project" value="InterPro"/>
</dbReference>
<keyword evidence="1" id="KW-0175">Coiled coil</keyword>
<dbReference type="InterPro" id="IPR026614">
    <property type="entry name" value="ANGPTL8"/>
</dbReference>
<dbReference type="Proteomes" id="UP000694701">
    <property type="component" value="Unplaced"/>
</dbReference>
<feature type="signal peptide" evidence="2">
    <location>
        <begin position="1"/>
        <end position="22"/>
    </location>
</feature>
<sequence>QPLMQAALCVLFAALCANRVSSSPLKSVHAGEKLASMDDMNILMYGVLQFTESLHHMHQTTEARLARVMKAMSQTESKMNRLGHDTEEAAKNERLIKEKLQLIQKELDQCAQQLVCLQDQMKALKIQIHENRETVTRVELEETQLKKKLTSLEENLNSSVPDTIKVAKLQNCLSLNTPTVLSGNNRFSPSDRAHHLKTSLA</sequence>
<organism evidence="3 4">
    <name type="scientific">Cyprinus carpio</name>
    <name type="common">Common carp</name>
    <dbReference type="NCBI Taxonomy" id="7962"/>
    <lineage>
        <taxon>Eukaryota</taxon>
        <taxon>Metazoa</taxon>
        <taxon>Chordata</taxon>
        <taxon>Craniata</taxon>
        <taxon>Vertebrata</taxon>
        <taxon>Euteleostomi</taxon>
        <taxon>Actinopterygii</taxon>
        <taxon>Neopterygii</taxon>
        <taxon>Teleostei</taxon>
        <taxon>Ostariophysi</taxon>
        <taxon>Cypriniformes</taxon>
        <taxon>Cyprinidae</taxon>
        <taxon>Cyprininae</taxon>
        <taxon>Cyprinus</taxon>
    </lineage>
</organism>
<name>A0A8C2D4J2_CYPCA</name>
<proteinExistence type="predicted"/>
<protein>
    <submittedName>
        <fullName evidence="3">Si:dkey-114l24.2</fullName>
    </submittedName>
</protein>
<evidence type="ECO:0000256" key="2">
    <source>
        <dbReference type="SAM" id="SignalP"/>
    </source>
</evidence>
<dbReference type="GO" id="GO:0019216">
    <property type="term" value="P:regulation of lipid metabolic process"/>
    <property type="evidence" value="ECO:0007669"/>
    <property type="project" value="InterPro"/>
</dbReference>
<dbReference type="PANTHER" id="PTHR21463">
    <property type="entry name" value="ANGIOPOIETIN-LIKE PROTEIN 8"/>
    <property type="match status" value="1"/>
</dbReference>
<keyword evidence="2" id="KW-0732">Signal</keyword>
<reference evidence="3" key="1">
    <citation type="submission" date="2025-08" db="UniProtKB">
        <authorList>
            <consortium name="Ensembl"/>
        </authorList>
    </citation>
    <scope>IDENTIFICATION</scope>
</reference>
<dbReference type="Ensembl" id="ENSCCRT00020023557.1">
    <property type="protein sequence ID" value="ENSCCRP00020021444.1"/>
    <property type="gene ID" value="ENSCCRG00020010030.1"/>
</dbReference>